<dbReference type="Proteomes" id="UP000689195">
    <property type="component" value="Unassembled WGS sequence"/>
</dbReference>
<gene>
    <name evidence="1" type="ORF">PPENT_87.1.T0070091</name>
</gene>
<proteinExistence type="predicted"/>
<dbReference type="OrthoDB" id="295718at2759"/>
<comment type="caution">
    <text evidence="1">The sequence shown here is derived from an EMBL/GenBank/DDBJ whole genome shotgun (WGS) entry which is preliminary data.</text>
</comment>
<name>A0A8S1SEZ6_9CILI</name>
<organism evidence="1 2">
    <name type="scientific">Paramecium pentaurelia</name>
    <dbReference type="NCBI Taxonomy" id="43138"/>
    <lineage>
        <taxon>Eukaryota</taxon>
        <taxon>Sar</taxon>
        <taxon>Alveolata</taxon>
        <taxon>Ciliophora</taxon>
        <taxon>Intramacronucleata</taxon>
        <taxon>Oligohymenophorea</taxon>
        <taxon>Peniculida</taxon>
        <taxon>Parameciidae</taxon>
        <taxon>Paramecium</taxon>
    </lineage>
</organism>
<keyword evidence="2" id="KW-1185">Reference proteome</keyword>
<evidence type="ECO:0000313" key="2">
    <source>
        <dbReference type="Proteomes" id="UP000689195"/>
    </source>
</evidence>
<accession>A0A8S1SEZ6</accession>
<evidence type="ECO:0000313" key="1">
    <source>
        <dbReference type="EMBL" id="CAD8138390.1"/>
    </source>
</evidence>
<dbReference type="AlphaFoldDB" id="A0A8S1SEZ6"/>
<reference evidence="1" key="1">
    <citation type="submission" date="2021-01" db="EMBL/GenBank/DDBJ databases">
        <authorList>
            <consortium name="Genoscope - CEA"/>
            <person name="William W."/>
        </authorList>
    </citation>
    <scope>NUCLEOTIDE SEQUENCE</scope>
</reference>
<dbReference type="EMBL" id="CAJJDO010000007">
    <property type="protein sequence ID" value="CAD8138390.1"/>
    <property type="molecule type" value="Genomic_DNA"/>
</dbReference>
<protein>
    <submittedName>
        <fullName evidence="1">Uncharacterized protein</fullName>
    </submittedName>
</protein>
<sequence>MQSENNKMQILDLKSSKFIRSNTNKITNLTYLQRLEIQRKQLINEPINCNKTQNNNILYPYLIEKVENQIQRNLLTTKSTMRDTHSKVKTSYLISKFRLRLSKSIEKYMNKQEDQTLIKIQSYQEMDPQLLTPRQLMLQARTQSRKEKYSVFYRKIKRVQSDHEDQYTTQTNTINNNNSYNRPFSYYFSKQTNQIK</sequence>